<dbReference type="Proteomes" id="UP000000742">
    <property type="component" value="Chromosome"/>
</dbReference>
<dbReference type="Gene3D" id="2.30.30.240">
    <property type="entry name" value="PRC-barrel domain"/>
    <property type="match status" value="1"/>
</dbReference>
<dbReference type="InterPro" id="IPR011033">
    <property type="entry name" value="PRC_barrel-like_sf"/>
</dbReference>
<protein>
    <submittedName>
        <fullName evidence="2">PRC-barrel domain containing protein</fullName>
    </submittedName>
</protein>
<accession>B7GH47</accession>
<dbReference type="InterPro" id="IPR027275">
    <property type="entry name" value="PRC-brl_dom"/>
</dbReference>
<dbReference type="HOGENOM" id="CLU_068642_0_0_9"/>
<feature type="domain" description="PRC-barrel" evidence="1">
    <location>
        <begin position="96"/>
        <end position="154"/>
    </location>
</feature>
<dbReference type="KEGG" id="afl:Aflv_0622"/>
<organism evidence="2 3">
    <name type="scientific">Anoxybacillus flavithermus (strain DSM 21510 / WK1)</name>
    <dbReference type="NCBI Taxonomy" id="491915"/>
    <lineage>
        <taxon>Bacteria</taxon>
        <taxon>Bacillati</taxon>
        <taxon>Bacillota</taxon>
        <taxon>Bacilli</taxon>
        <taxon>Bacillales</taxon>
        <taxon>Anoxybacillaceae</taxon>
        <taxon>Anoxybacillus</taxon>
    </lineage>
</organism>
<dbReference type="eggNOG" id="COG3881">
    <property type="taxonomic scope" value="Bacteria"/>
</dbReference>
<dbReference type="SUPFAM" id="SSF50346">
    <property type="entry name" value="PRC-barrel domain"/>
    <property type="match status" value="2"/>
</dbReference>
<dbReference type="STRING" id="491915.Aflv_0622"/>
<evidence type="ECO:0000259" key="1">
    <source>
        <dbReference type="Pfam" id="PF05239"/>
    </source>
</evidence>
<dbReference type="EMBL" id="CP000922">
    <property type="protein sequence ID" value="ACJ33003.1"/>
    <property type="molecule type" value="Genomic_DNA"/>
</dbReference>
<evidence type="ECO:0000313" key="2">
    <source>
        <dbReference type="EMBL" id="ACJ33003.1"/>
    </source>
</evidence>
<dbReference type="AlphaFoldDB" id="B7GH47"/>
<reference evidence="2 3" key="1">
    <citation type="journal article" date="2008" name="Genome Biol.">
        <title>Encapsulated in silica: genome, proteome and physiology of the thermophilic bacterium Anoxybacillus flavithermus WK1.</title>
        <authorList>
            <person name="Saw J.H."/>
            <person name="Mountain B.W."/>
            <person name="Feng L."/>
            <person name="Omelchenko M.V."/>
            <person name="Hou S."/>
            <person name="Saito J.A."/>
            <person name="Stott M.B."/>
            <person name="Li D."/>
            <person name="Zhao G."/>
            <person name="Wu J."/>
            <person name="Galperin M.Y."/>
            <person name="Koonin E.V."/>
            <person name="Makarova K.S."/>
            <person name="Wolf Y.I."/>
            <person name="Rigden D.J."/>
            <person name="Dunfield P.F."/>
            <person name="Wang L."/>
            <person name="Alam M."/>
        </authorList>
    </citation>
    <scope>NUCLEOTIDE SEQUENCE [LARGE SCALE GENOMIC DNA]</scope>
    <source>
        <strain evidence="3">DSM 21510 / WK1</strain>
    </source>
</reference>
<evidence type="ECO:0000313" key="3">
    <source>
        <dbReference type="Proteomes" id="UP000000742"/>
    </source>
</evidence>
<gene>
    <name evidence="2" type="ordered locus">Aflv_0622</name>
</gene>
<name>B7GH47_ANOFW</name>
<proteinExistence type="predicted"/>
<feature type="domain" description="PRC-barrel" evidence="1">
    <location>
        <begin position="4"/>
        <end position="71"/>
    </location>
</feature>
<sequence>MEKMKSSAQVIGLPVISIQNGVQLGQVKSLVVNPEKGTIDFLIVDQENWEISMKAIPFRHVIGIGEFAVTVEEERAVLDLNVIPIANELVNKKITIKQAKVMTRKGQLLGEATEFYMDEETGHITGIEVQIGNELRIVRADHVITYGKDLLIVHEDAQQTLVSNVDTLVTLKGTQVEPLIEQIVPKTVDDELDELRQKQVDMLKGKRVLKDIVDVNGQVLISKDTILTKEHIVRAQEEGPDVVIELSMNVE</sequence>
<dbReference type="Pfam" id="PF05239">
    <property type="entry name" value="PRC"/>
    <property type="match status" value="2"/>
</dbReference>